<dbReference type="Gene3D" id="3.30.60.10">
    <property type="entry name" value="Endochitinase-like"/>
    <property type="match status" value="1"/>
</dbReference>
<dbReference type="SUPFAM" id="SSF54106">
    <property type="entry name" value="LysM domain"/>
    <property type="match status" value="2"/>
</dbReference>
<evidence type="ECO:0000256" key="6">
    <source>
        <dbReference type="ARBA" id="ARBA00023024"/>
    </source>
</evidence>
<dbReference type="Gene3D" id="3.20.20.80">
    <property type="entry name" value="Glycosidases"/>
    <property type="match status" value="1"/>
</dbReference>
<dbReference type="OrthoDB" id="73875at2759"/>
<dbReference type="GO" id="GO:0008843">
    <property type="term" value="F:endochitinase activity"/>
    <property type="evidence" value="ECO:0007669"/>
    <property type="project" value="UniProtKB-EC"/>
</dbReference>
<sequence length="1478" mass="157363">MSSWVKLGLAAVALFSDTALGYAARLPASPGYQPKHPCPGRCSTAGPNPGNWSLYPNLEQIGSCDLTMFYDFSLFDPVDNPSGFHRIYSCSSYGPDWSNLPNATGNAVRATTINSTYQFGTGHEGGMSPAYVRSLVRQIREYIGNGFGATNNSVILFARVAKTSVGLYIGKGLQKEGTSDFALKFFERAVASAVQGTGTVAMQLCQPGNDGDHVFGIMATSNSTFEPIQKALQSWSNAECLSFRNTSNITGPAYFTTPLVLNLPQAQTTNSTIKTNSTLGTSSKRSSTRRLQIRDTCSYIQVASGDGCYSLSQKCGITQDELSEYNPSDPDFCNDLQPGEYVCCSEGTLPDFAPQPNSDGSCASYTVNSGDTCSSIAAANSITTEELTEYNADTWSWNGCDDLFVGIVICLSTGTPPMPAAVANALCGPTVPGTPTPPAGTNISMLNPCPLNACCDFWGQCGTTPEFCVNTNTGAPGTAAPGTNGCISNCGTDIISGDAPALWRTVAYFEGFGLDRACLYQDAMQIDASAYTNLHFGFALLNSDYSVDPTFGGDQLTSFEFSQFLRISGAARVLSFGGWDFSTDPSTYMIFRNGVTSANAETMATNMANFIIENNLNGIDIDWEYPGAPDIPGIPPASSDDGANFLAFLTILKGMLPNQTVSITAPSSYWYLQHYPIQEIAGVIDYIILMTYDLHGQWDASNSYSQDGCATGSCLRSDVNLTETLNSLSMITKAGVPSSQVIVGVTSYGRSFEMSDASCWTEDCTFTGSSSQSNAEEGPCTATAGILANAEIQSILENATRVNQNYIDEASNTNILVYDDIQWVGYMDDAIKASRQSLYQGLNMGGSADWATDLEAYNNVPYPATSWPEFISDIRIGQVLFSESENITGNWTSVQCTDPAANFWVQDQMSSQQRWSEMDGDDAWADVTNQWINVDQPNGDITFVASIVNSIHGPELTNCESIGPINNCQMTQQCWFDTAGSDGSPAAGAVSYEIFNSLVMVHEIYEDVWDALWTAAAIFEPSLTEFENTFAPVPPQPDNTWLQILLDFVSLGATAVAAPFFNSFFSELPYFAAATSDTIKDVTYAAISAGVVVGKDIVAGQTTIGSWTADDQNAFSTYMGQIVGAWANLTDLALQELLSGDSTSLLNLDTLITGGKLIAGMPENNGFPPDQENLTVSIDSAFYAYAIPAIWSAASYDVFVIDSGAPCGTVNPITQYMTTEDQAVSWGCYPENTGELYYLAMPVTSQFMPNCGSNPPDGRCPEVPFTAPPGLSTLTEGAWGGVTVQSLIQGAVRSYQSNNNANGGVVADLNAQSTVDDLISQDYTTPGFINIAVCTPEMAQTAVEADITASANYPCAVVPSPNDCGTSTFTDATSGGSPLVTDCQQIVTNIAGTQGSWEVECSVGEQHQLVQYGTCAFGVTGTTGTGDVDFNVGAQDIVDLINSSIQMFASGGLVGASGNIACQGDAGNDNVNWGLYHT</sequence>
<dbReference type="InterPro" id="IPR029070">
    <property type="entry name" value="Chitinase_insertion_sf"/>
</dbReference>
<comment type="catalytic activity">
    <reaction evidence="1">
        <text>Random endo-hydrolysis of N-acetyl-beta-D-glucosaminide (1-&gt;4)-beta-linkages in chitin and chitodextrins.</text>
        <dbReference type="EC" id="3.2.1.14"/>
    </reaction>
</comment>
<dbReference type="PROSITE" id="PS51782">
    <property type="entry name" value="LYSM"/>
    <property type="match status" value="2"/>
</dbReference>
<feature type="domain" description="GH18" evidence="14">
    <location>
        <begin position="503"/>
        <end position="873"/>
    </location>
</feature>
<dbReference type="InterPro" id="IPR018392">
    <property type="entry name" value="LysM"/>
</dbReference>
<evidence type="ECO:0000256" key="4">
    <source>
        <dbReference type="ARBA" id="ARBA00022669"/>
    </source>
</evidence>
<organism evidence="15 16">
    <name type="scientific">Penicillium canariense</name>
    <dbReference type="NCBI Taxonomy" id="189055"/>
    <lineage>
        <taxon>Eukaryota</taxon>
        <taxon>Fungi</taxon>
        <taxon>Dikarya</taxon>
        <taxon>Ascomycota</taxon>
        <taxon>Pezizomycotina</taxon>
        <taxon>Eurotiomycetes</taxon>
        <taxon>Eurotiomycetidae</taxon>
        <taxon>Eurotiales</taxon>
        <taxon>Aspergillaceae</taxon>
        <taxon>Penicillium</taxon>
    </lineage>
</organism>
<protein>
    <recommendedName>
        <fullName evidence="3">chitinase</fullName>
        <ecNumber evidence="3">3.2.1.14</ecNumber>
    </recommendedName>
</protein>
<feature type="signal peptide" evidence="12">
    <location>
        <begin position="1"/>
        <end position="23"/>
    </location>
</feature>
<dbReference type="PANTHER" id="PTHR47700:SF1">
    <property type="entry name" value="CHITINASE"/>
    <property type="match status" value="1"/>
</dbReference>
<gene>
    <name evidence="15" type="ORF">N7482_006370</name>
</gene>
<dbReference type="SUPFAM" id="SSF54556">
    <property type="entry name" value="Chitinase insertion domain"/>
    <property type="match status" value="1"/>
</dbReference>
<dbReference type="InterPro" id="IPR011583">
    <property type="entry name" value="Chitinase_II/V-like_cat"/>
</dbReference>
<dbReference type="InterPro" id="IPR029226">
    <property type="entry name" value="Ecp2-like"/>
</dbReference>
<dbReference type="CDD" id="cd00035">
    <property type="entry name" value="ChtBD1"/>
    <property type="match status" value="1"/>
</dbReference>
<dbReference type="EMBL" id="JAPQKN010000004">
    <property type="protein sequence ID" value="KAJ5159366.1"/>
    <property type="molecule type" value="Genomic_DNA"/>
</dbReference>
<dbReference type="InterPro" id="IPR017853">
    <property type="entry name" value="GH"/>
</dbReference>
<feature type="domain" description="LysM" evidence="13">
    <location>
        <begin position="363"/>
        <end position="411"/>
    </location>
</feature>
<evidence type="ECO:0000256" key="1">
    <source>
        <dbReference type="ARBA" id="ARBA00000822"/>
    </source>
</evidence>
<evidence type="ECO:0000256" key="11">
    <source>
        <dbReference type="RuleBase" id="RU000489"/>
    </source>
</evidence>
<dbReference type="EC" id="3.2.1.14" evidence="3"/>
<reference evidence="15" key="2">
    <citation type="journal article" date="2023" name="IMA Fungus">
        <title>Comparative genomic study of the Penicillium genus elucidates a diverse pangenome and 15 lateral gene transfer events.</title>
        <authorList>
            <person name="Petersen C."/>
            <person name="Sorensen T."/>
            <person name="Nielsen M.R."/>
            <person name="Sondergaard T.E."/>
            <person name="Sorensen J.L."/>
            <person name="Fitzpatrick D.A."/>
            <person name="Frisvad J.C."/>
            <person name="Nielsen K.L."/>
        </authorList>
    </citation>
    <scope>NUCLEOTIDE SEQUENCE</scope>
    <source>
        <strain evidence="15">IBT 26290</strain>
    </source>
</reference>
<dbReference type="InterPro" id="IPR001579">
    <property type="entry name" value="Glyco_hydro_18_chit_AS"/>
</dbReference>
<keyword evidence="7" id="KW-0843">Virulence</keyword>
<reference evidence="15" key="1">
    <citation type="submission" date="2022-11" db="EMBL/GenBank/DDBJ databases">
        <authorList>
            <person name="Petersen C."/>
        </authorList>
    </citation>
    <scope>NUCLEOTIDE SEQUENCE</scope>
    <source>
        <strain evidence="15">IBT 26290</strain>
    </source>
</reference>
<dbReference type="PROSITE" id="PS01095">
    <property type="entry name" value="GH18_1"/>
    <property type="match status" value="1"/>
</dbReference>
<name>A0A9W9HXE8_9EURO</name>
<keyword evidence="5 11" id="KW-0378">Hydrolase</keyword>
<comment type="similarity">
    <text evidence="2">Belongs to the glycosyl hydrolase 18 family. Chitinase class V subfamily.</text>
</comment>
<dbReference type="GeneID" id="81427671"/>
<dbReference type="SUPFAM" id="SSF57016">
    <property type="entry name" value="Plant lectins/antimicrobial peptides"/>
    <property type="match status" value="1"/>
</dbReference>
<dbReference type="SMART" id="SM00257">
    <property type="entry name" value="LysM"/>
    <property type="match status" value="2"/>
</dbReference>
<dbReference type="Pfam" id="PF01476">
    <property type="entry name" value="LysM"/>
    <property type="match status" value="2"/>
</dbReference>
<dbReference type="GO" id="GO:0008061">
    <property type="term" value="F:chitin binding"/>
    <property type="evidence" value="ECO:0007669"/>
    <property type="project" value="UniProtKB-KW"/>
</dbReference>
<dbReference type="InterPro" id="IPR036779">
    <property type="entry name" value="LysM_dom_sf"/>
</dbReference>
<dbReference type="PROSITE" id="PS51910">
    <property type="entry name" value="GH18_2"/>
    <property type="match status" value="1"/>
</dbReference>
<evidence type="ECO:0000256" key="3">
    <source>
        <dbReference type="ARBA" id="ARBA00012729"/>
    </source>
</evidence>
<dbReference type="GO" id="GO:0000272">
    <property type="term" value="P:polysaccharide catabolic process"/>
    <property type="evidence" value="ECO:0007669"/>
    <property type="project" value="UniProtKB-KW"/>
</dbReference>
<dbReference type="GO" id="GO:0006032">
    <property type="term" value="P:chitin catabolic process"/>
    <property type="evidence" value="ECO:0007669"/>
    <property type="project" value="UniProtKB-KW"/>
</dbReference>
<dbReference type="RefSeq" id="XP_056540924.1">
    <property type="nucleotide sequence ID" value="XM_056688495.1"/>
</dbReference>
<keyword evidence="8" id="KW-0119">Carbohydrate metabolism</keyword>
<dbReference type="InterPro" id="IPR001223">
    <property type="entry name" value="Glyco_hydro18_cat"/>
</dbReference>
<feature type="chain" id="PRO_5040944126" description="chitinase" evidence="12">
    <location>
        <begin position="24"/>
        <end position="1478"/>
    </location>
</feature>
<dbReference type="Pfam" id="PF14856">
    <property type="entry name" value="Hce2"/>
    <property type="match status" value="1"/>
</dbReference>
<keyword evidence="12" id="KW-0732">Signal</keyword>
<keyword evidence="6" id="KW-0146">Chitin degradation</keyword>
<dbReference type="InterPro" id="IPR036861">
    <property type="entry name" value="Endochitinase-like_sf"/>
</dbReference>
<accession>A0A9W9HXE8</accession>
<keyword evidence="9 11" id="KW-0326">Glycosidase</keyword>
<dbReference type="Pfam" id="PF00704">
    <property type="entry name" value="Glyco_hydro_18"/>
    <property type="match status" value="1"/>
</dbReference>
<dbReference type="InterPro" id="IPR053214">
    <property type="entry name" value="LysM12-like"/>
</dbReference>
<evidence type="ECO:0000256" key="8">
    <source>
        <dbReference type="ARBA" id="ARBA00023277"/>
    </source>
</evidence>
<dbReference type="Proteomes" id="UP001149163">
    <property type="component" value="Unassembled WGS sequence"/>
</dbReference>
<dbReference type="Gene3D" id="3.10.350.10">
    <property type="entry name" value="LysM domain"/>
    <property type="match status" value="2"/>
</dbReference>
<evidence type="ECO:0000259" key="14">
    <source>
        <dbReference type="PROSITE" id="PS51910"/>
    </source>
</evidence>
<evidence type="ECO:0000313" key="15">
    <source>
        <dbReference type="EMBL" id="KAJ5159366.1"/>
    </source>
</evidence>
<comment type="caution">
    <text evidence="15">The sequence shown here is derived from an EMBL/GenBank/DDBJ whole genome shotgun (WGS) entry which is preliminary data.</text>
</comment>
<keyword evidence="4" id="KW-0147">Chitin-binding</keyword>
<feature type="domain" description="LysM" evidence="13">
    <location>
        <begin position="298"/>
        <end position="344"/>
    </location>
</feature>
<evidence type="ECO:0000256" key="10">
    <source>
        <dbReference type="ARBA" id="ARBA00023326"/>
    </source>
</evidence>
<dbReference type="Gene3D" id="3.10.50.10">
    <property type="match status" value="1"/>
</dbReference>
<dbReference type="SMART" id="SM00636">
    <property type="entry name" value="Glyco_18"/>
    <property type="match status" value="1"/>
</dbReference>
<evidence type="ECO:0000313" key="16">
    <source>
        <dbReference type="Proteomes" id="UP001149163"/>
    </source>
</evidence>
<evidence type="ECO:0000259" key="13">
    <source>
        <dbReference type="PROSITE" id="PS51782"/>
    </source>
</evidence>
<dbReference type="CDD" id="cd02878">
    <property type="entry name" value="GH18_zymocin_alpha"/>
    <property type="match status" value="1"/>
</dbReference>
<dbReference type="CDD" id="cd00118">
    <property type="entry name" value="LysM"/>
    <property type="match status" value="2"/>
</dbReference>
<evidence type="ECO:0000256" key="12">
    <source>
        <dbReference type="SAM" id="SignalP"/>
    </source>
</evidence>
<evidence type="ECO:0000256" key="5">
    <source>
        <dbReference type="ARBA" id="ARBA00022801"/>
    </source>
</evidence>
<keyword evidence="10" id="KW-0624">Polysaccharide degradation</keyword>
<keyword evidence="16" id="KW-1185">Reference proteome</keyword>
<evidence type="ECO:0000256" key="9">
    <source>
        <dbReference type="ARBA" id="ARBA00023295"/>
    </source>
</evidence>
<dbReference type="SUPFAM" id="SSF51445">
    <property type="entry name" value="(Trans)glycosidases"/>
    <property type="match status" value="1"/>
</dbReference>
<evidence type="ECO:0000256" key="7">
    <source>
        <dbReference type="ARBA" id="ARBA00023026"/>
    </source>
</evidence>
<proteinExistence type="inferred from homology"/>
<evidence type="ECO:0000256" key="2">
    <source>
        <dbReference type="ARBA" id="ARBA00008682"/>
    </source>
</evidence>
<dbReference type="PANTHER" id="PTHR47700">
    <property type="entry name" value="V CHITINASE, PUTATIVE (AFU_ORTHOLOGUE AFUA_6G13720)-RELATED"/>
    <property type="match status" value="1"/>
</dbReference>